<reference evidence="4" key="1">
    <citation type="submission" date="2022-11" db="EMBL/GenBank/DDBJ databases">
        <title>Centuries of genome instability and evolution in soft-shell clam transmissible cancer (bioRxiv).</title>
        <authorList>
            <person name="Hart S.F.M."/>
            <person name="Yonemitsu M.A."/>
            <person name="Giersch R.M."/>
            <person name="Beal B.F."/>
            <person name="Arriagada G."/>
            <person name="Davis B.W."/>
            <person name="Ostrander E.A."/>
            <person name="Goff S.P."/>
            <person name="Metzger M.J."/>
        </authorList>
    </citation>
    <scope>NUCLEOTIDE SEQUENCE</scope>
    <source>
        <strain evidence="4">MELC-2E11</strain>
        <tissue evidence="4">Siphon/mantle</tissue>
    </source>
</reference>
<evidence type="ECO:0000313" key="4">
    <source>
        <dbReference type="EMBL" id="WAR02589.1"/>
    </source>
</evidence>
<dbReference type="Proteomes" id="UP001164746">
    <property type="component" value="Chromosome 4"/>
</dbReference>
<protein>
    <recommendedName>
        <fullName evidence="3">DDE Tnp4 domain-containing protein</fullName>
    </recommendedName>
</protein>
<evidence type="ECO:0000256" key="1">
    <source>
        <dbReference type="ARBA" id="ARBA00001968"/>
    </source>
</evidence>
<name>A0ABY7E003_MYAAR</name>
<dbReference type="EMBL" id="CP111015">
    <property type="protein sequence ID" value="WAR02589.1"/>
    <property type="molecule type" value="Genomic_DNA"/>
</dbReference>
<dbReference type="Pfam" id="PF13359">
    <property type="entry name" value="DDE_Tnp_4"/>
    <property type="match status" value="1"/>
</dbReference>
<accession>A0ABY7E003</accession>
<comment type="cofactor">
    <cofactor evidence="1">
        <name>a divalent metal cation</name>
        <dbReference type="ChEBI" id="CHEBI:60240"/>
    </cofactor>
</comment>
<proteinExistence type="predicted"/>
<sequence length="215" mass="24577">MSDDSGDPVRVERYAEEVVPLCSDGTYRSHFRMHRSTFEDLCKTVGPLMVKDLLTVEKRPLATLWLFINQESYRIVADRFGLSKEHRASFINRKGLASMILQVVFDINLMARGTQLILSQNMFLFLTETMVTSTTLRRSSNKCHSSTRVDVERSIGLLKCKFRRMKDLDMQKAEEIPVVVSSCCVFHNFILDHENDSDIVADPTDDGVEEQAYNG</sequence>
<organism evidence="4 5">
    <name type="scientific">Mya arenaria</name>
    <name type="common">Soft-shell clam</name>
    <dbReference type="NCBI Taxonomy" id="6604"/>
    <lineage>
        <taxon>Eukaryota</taxon>
        <taxon>Metazoa</taxon>
        <taxon>Spiralia</taxon>
        <taxon>Lophotrochozoa</taxon>
        <taxon>Mollusca</taxon>
        <taxon>Bivalvia</taxon>
        <taxon>Autobranchia</taxon>
        <taxon>Heteroconchia</taxon>
        <taxon>Euheterodonta</taxon>
        <taxon>Imparidentia</taxon>
        <taxon>Neoheterodontei</taxon>
        <taxon>Myida</taxon>
        <taxon>Myoidea</taxon>
        <taxon>Myidae</taxon>
        <taxon>Mya</taxon>
    </lineage>
</organism>
<evidence type="ECO:0000313" key="5">
    <source>
        <dbReference type="Proteomes" id="UP001164746"/>
    </source>
</evidence>
<feature type="domain" description="DDE Tnp4" evidence="3">
    <location>
        <begin position="138"/>
        <end position="188"/>
    </location>
</feature>
<feature type="non-terminal residue" evidence="4">
    <location>
        <position position="215"/>
    </location>
</feature>
<gene>
    <name evidence="4" type="ORF">MAR_009147</name>
</gene>
<keyword evidence="2" id="KW-0479">Metal-binding</keyword>
<keyword evidence="5" id="KW-1185">Reference proteome</keyword>
<evidence type="ECO:0000259" key="3">
    <source>
        <dbReference type="Pfam" id="PF13359"/>
    </source>
</evidence>
<evidence type="ECO:0000256" key="2">
    <source>
        <dbReference type="ARBA" id="ARBA00022723"/>
    </source>
</evidence>
<dbReference type="InterPro" id="IPR027806">
    <property type="entry name" value="HARBI1_dom"/>
</dbReference>